<evidence type="ECO:0000313" key="3">
    <source>
        <dbReference type="Proteomes" id="UP001149163"/>
    </source>
</evidence>
<dbReference type="Proteomes" id="UP001149163">
    <property type="component" value="Unassembled WGS sequence"/>
</dbReference>
<keyword evidence="3" id="KW-1185">Reference proteome</keyword>
<gene>
    <name evidence="2" type="ORF">N7482_000464</name>
</gene>
<proteinExistence type="predicted"/>
<reference evidence="2" key="2">
    <citation type="journal article" date="2023" name="IMA Fungus">
        <title>Comparative genomic study of the Penicillium genus elucidates a diverse pangenome and 15 lateral gene transfer events.</title>
        <authorList>
            <person name="Petersen C."/>
            <person name="Sorensen T."/>
            <person name="Nielsen M.R."/>
            <person name="Sondergaard T.E."/>
            <person name="Sorensen J.L."/>
            <person name="Fitzpatrick D.A."/>
            <person name="Frisvad J.C."/>
            <person name="Nielsen K.L."/>
        </authorList>
    </citation>
    <scope>NUCLEOTIDE SEQUENCE</scope>
    <source>
        <strain evidence="2">IBT 26290</strain>
    </source>
</reference>
<keyword evidence="1" id="KW-0106">Calcium</keyword>
<dbReference type="OrthoDB" id="4355128at2759"/>
<accession>A0A9W9LT58</accession>
<name>A0A9W9LT58_9EURO</name>
<dbReference type="SUPFAM" id="SSF47473">
    <property type="entry name" value="EF-hand"/>
    <property type="match status" value="1"/>
</dbReference>
<evidence type="ECO:0008006" key="4">
    <source>
        <dbReference type="Google" id="ProtNLM"/>
    </source>
</evidence>
<sequence length="134" mass="15427">MGWKTKQTPKETREALKKRFTPEQINNGKITAAAWQEIITETPENIHYSAVLIKQWLGFFLYADRNLDGNVGLQELLKVLDEVKAEEDLKKDFKSFFSAVDVSGDKKLSLAEWFIIGFLKVDREEGYELAVEVE</sequence>
<comment type="caution">
    <text evidence="2">The sequence shown here is derived from an EMBL/GenBank/DDBJ whole genome shotgun (WGS) entry which is preliminary data.</text>
</comment>
<dbReference type="Gene3D" id="1.10.238.10">
    <property type="entry name" value="EF-hand"/>
    <property type="match status" value="1"/>
</dbReference>
<dbReference type="EMBL" id="JAPQKN010000001">
    <property type="protein sequence ID" value="KAJ5174587.1"/>
    <property type="molecule type" value="Genomic_DNA"/>
</dbReference>
<dbReference type="PROSITE" id="PS00018">
    <property type="entry name" value="EF_HAND_1"/>
    <property type="match status" value="1"/>
</dbReference>
<dbReference type="AlphaFoldDB" id="A0A9W9LT58"/>
<evidence type="ECO:0000313" key="2">
    <source>
        <dbReference type="EMBL" id="KAJ5174587.1"/>
    </source>
</evidence>
<protein>
    <recommendedName>
        <fullName evidence="4">EF-hand domain-containing protein</fullName>
    </recommendedName>
</protein>
<dbReference type="RefSeq" id="XP_056546195.1">
    <property type="nucleotide sequence ID" value="XM_056682589.1"/>
</dbReference>
<organism evidence="2 3">
    <name type="scientific">Penicillium canariense</name>
    <dbReference type="NCBI Taxonomy" id="189055"/>
    <lineage>
        <taxon>Eukaryota</taxon>
        <taxon>Fungi</taxon>
        <taxon>Dikarya</taxon>
        <taxon>Ascomycota</taxon>
        <taxon>Pezizomycotina</taxon>
        <taxon>Eurotiomycetes</taxon>
        <taxon>Eurotiomycetidae</taxon>
        <taxon>Eurotiales</taxon>
        <taxon>Aspergillaceae</taxon>
        <taxon>Penicillium</taxon>
    </lineage>
</organism>
<dbReference type="InterPro" id="IPR018247">
    <property type="entry name" value="EF_Hand_1_Ca_BS"/>
</dbReference>
<dbReference type="GeneID" id="81421765"/>
<dbReference type="InterPro" id="IPR011992">
    <property type="entry name" value="EF-hand-dom_pair"/>
</dbReference>
<evidence type="ECO:0000256" key="1">
    <source>
        <dbReference type="ARBA" id="ARBA00022837"/>
    </source>
</evidence>
<reference evidence="2" key="1">
    <citation type="submission" date="2022-11" db="EMBL/GenBank/DDBJ databases">
        <authorList>
            <person name="Petersen C."/>
        </authorList>
    </citation>
    <scope>NUCLEOTIDE SEQUENCE</scope>
    <source>
        <strain evidence="2">IBT 26290</strain>
    </source>
</reference>